<comment type="caution">
    <text evidence="3">The sequence shown here is derived from an EMBL/GenBank/DDBJ whole genome shotgun (WGS) entry which is preliminary data.</text>
</comment>
<sequence length="261" mass="29357">MLVDSVSIVTLKLNIMSNKHDANVRKSTLVNFQIGLIASLLFTYFMFEVYTTVPALGQKPPIVEEDDSYVWDGAFEVYQEPKPKEVAVKQTKPPVEPQEFKVIDNTAVVNKVTEEFKNVHPVETSAPVAPGEIDDVDEPDPVEVPFSAVEFVPIFPGCEKLATNKERATCFSKKVGKIVARKFNTGLGERYGLSGLQKIYTQFDVNQEGEVTNIRVRASHPKLEEEARRVINLFPQMTPGKQRDRNVTVKYQLPIVFKIQG</sequence>
<dbReference type="AlphaFoldDB" id="A0A162CM50"/>
<dbReference type="STRING" id="1642818.AWE51_12095"/>
<keyword evidence="1" id="KW-0472">Membrane</keyword>
<evidence type="ECO:0000256" key="1">
    <source>
        <dbReference type="SAM" id="Phobius"/>
    </source>
</evidence>
<name>A0A162CM50_9FLAO</name>
<organism evidence="3 4">
    <name type="scientific">Aquimarina aggregata</name>
    <dbReference type="NCBI Taxonomy" id="1642818"/>
    <lineage>
        <taxon>Bacteria</taxon>
        <taxon>Pseudomonadati</taxon>
        <taxon>Bacteroidota</taxon>
        <taxon>Flavobacteriia</taxon>
        <taxon>Flavobacteriales</taxon>
        <taxon>Flavobacteriaceae</taxon>
        <taxon>Aquimarina</taxon>
    </lineage>
</organism>
<dbReference type="InterPro" id="IPR037682">
    <property type="entry name" value="TonB_C"/>
</dbReference>
<evidence type="ECO:0000313" key="4">
    <source>
        <dbReference type="Proteomes" id="UP000076715"/>
    </source>
</evidence>
<keyword evidence="1" id="KW-0812">Transmembrane</keyword>
<protein>
    <recommendedName>
        <fullName evidence="2">TonB C-terminal domain-containing protein</fullName>
    </recommendedName>
</protein>
<dbReference type="Proteomes" id="UP000076715">
    <property type="component" value="Unassembled WGS sequence"/>
</dbReference>
<dbReference type="Pfam" id="PF03544">
    <property type="entry name" value="TonB_C"/>
    <property type="match status" value="1"/>
</dbReference>
<keyword evidence="1" id="KW-1133">Transmembrane helix</keyword>
<dbReference type="GO" id="GO:0055085">
    <property type="term" value="P:transmembrane transport"/>
    <property type="evidence" value="ECO:0007669"/>
    <property type="project" value="InterPro"/>
</dbReference>
<dbReference type="SUPFAM" id="SSF74653">
    <property type="entry name" value="TolA/TonB C-terminal domain"/>
    <property type="match status" value="1"/>
</dbReference>
<feature type="domain" description="TonB C-terminal" evidence="2">
    <location>
        <begin position="201"/>
        <end position="259"/>
    </location>
</feature>
<proteinExistence type="predicted"/>
<dbReference type="Gene3D" id="3.30.1150.10">
    <property type="match status" value="1"/>
</dbReference>
<evidence type="ECO:0000313" key="3">
    <source>
        <dbReference type="EMBL" id="KZS39284.1"/>
    </source>
</evidence>
<accession>A0A162CM50</accession>
<gene>
    <name evidence="3" type="ORF">AWE51_12095</name>
</gene>
<keyword evidence="4" id="KW-1185">Reference proteome</keyword>
<feature type="transmembrane region" description="Helical" evidence="1">
    <location>
        <begin position="29"/>
        <end position="47"/>
    </location>
</feature>
<reference evidence="3 4" key="1">
    <citation type="submission" date="2016-01" db="EMBL/GenBank/DDBJ databases">
        <title>The draft genome sequence of Aquimarina sp. RZW4-3-2.</title>
        <authorList>
            <person name="Wang Y."/>
        </authorList>
    </citation>
    <scope>NUCLEOTIDE SEQUENCE [LARGE SCALE GENOMIC DNA]</scope>
    <source>
        <strain evidence="3 4">RZW4-3-2</strain>
    </source>
</reference>
<dbReference type="EMBL" id="LQRT01000035">
    <property type="protein sequence ID" value="KZS39284.1"/>
    <property type="molecule type" value="Genomic_DNA"/>
</dbReference>
<evidence type="ECO:0000259" key="2">
    <source>
        <dbReference type="Pfam" id="PF03544"/>
    </source>
</evidence>